<evidence type="ECO:0000313" key="2">
    <source>
        <dbReference type="Proteomes" id="UP000002282"/>
    </source>
</evidence>
<proteinExistence type="predicted"/>
<protein>
    <submittedName>
        <fullName evidence="1">Uncharacterized protein</fullName>
    </submittedName>
</protein>
<reference evidence="1 2" key="2">
    <citation type="journal article" date="2007" name="PLoS Biol.">
        <title>Principles of genome evolution in the Drosophila melanogaster species group.</title>
        <authorList>
            <person name="Ranz J.M."/>
            <person name="Maurin D."/>
            <person name="Chan Y.S."/>
            <person name="von Grotthuss M."/>
            <person name="Hillier L.W."/>
            <person name="Roote J."/>
            <person name="Ashburner M."/>
            <person name="Bergman C.M."/>
        </authorList>
    </citation>
    <scope>NUCLEOTIDE SEQUENCE [LARGE SCALE GENOMIC DNA]</scope>
    <source>
        <strain evidence="2">Tai18E2 / Tucson 14021-0261.01</strain>
    </source>
</reference>
<organism evidence="1 2">
    <name type="scientific">Drosophila yakuba</name>
    <name type="common">Fruit fly</name>
    <dbReference type="NCBI Taxonomy" id="7245"/>
    <lineage>
        <taxon>Eukaryota</taxon>
        <taxon>Metazoa</taxon>
        <taxon>Ecdysozoa</taxon>
        <taxon>Arthropoda</taxon>
        <taxon>Hexapoda</taxon>
        <taxon>Insecta</taxon>
        <taxon>Pterygota</taxon>
        <taxon>Neoptera</taxon>
        <taxon>Endopterygota</taxon>
        <taxon>Diptera</taxon>
        <taxon>Brachycera</taxon>
        <taxon>Muscomorpha</taxon>
        <taxon>Ephydroidea</taxon>
        <taxon>Drosophilidae</taxon>
        <taxon>Drosophila</taxon>
        <taxon>Sophophora</taxon>
    </lineage>
</organism>
<accession>A0A0R1DX40</accession>
<gene>
    <name evidence="1" type="primary">Dyak\GE28828</name>
    <name evidence="1" type="synonym">GE28828</name>
    <name evidence="1" type="ORF">Dyak_GE28828</name>
</gene>
<dbReference type="KEGG" id="dya:Dyak_GE28828"/>
<reference evidence="1 2" key="1">
    <citation type="journal article" date="2007" name="Nature">
        <title>Evolution of genes and genomes on the Drosophila phylogeny.</title>
        <authorList>
            <consortium name="Drosophila 12 Genomes Consortium"/>
            <person name="Clark A.G."/>
            <person name="Eisen M.B."/>
            <person name="Smith D.R."/>
            <person name="Bergman C.M."/>
            <person name="Oliver B."/>
            <person name="Markow T.A."/>
            <person name="Kaufman T.C."/>
            <person name="Kellis M."/>
            <person name="Gelbart W."/>
            <person name="Iyer V.N."/>
            <person name="Pollard D.A."/>
            <person name="Sackton T.B."/>
            <person name="Larracuente A.M."/>
            <person name="Singh N.D."/>
            <person name="Abad J.P."/>
            <person name="Abt D.N."/>
            <person name="Adryan B."/>
            <person name="Aguade M."/>
            <person name="Akashi H."/>
            <person name="Anderson W.W."/>
            <person name="Aquadro C.F."/>
            <person name="Ardell D.H."/>
            <person name="Arguello R."/>
            <person name="Artieri C.G."/>
            <person name="Barbash D.A."/>
            <person name="Barker D."/>
            <person name="Barsanti P."/>
            <person name="Batterham P."/>
            <person name="Batzoglou S."/>
            <person name="Begun D."/>
            <person name="Bhutkar A."/>
            <person name="Blanco E."/>
            <person name="Bosak S.A."/>
            <person name="Bradley R.K."/>
            <person name="Brand A.D."/>
            <person name="Brent M.R."/>
            <person name="Brooks A.N."/>
            <person name="Brown R.H."/>
            <person name="Butlin R.K."/>
            <person name="Caggese C."/>
            <person name="Calvi B.R."/>
            <person name="Bernardo de Carvalho A."/>
            <person name="Caspi A."/>
            <person name="Castrezana S."/>
            <person name="Celniker S.E."/>
            <person name="Chang J.L."/>
            <person name="Chapple C."/>
            <person name="Chatterji S."/>
            <person name="Chinwalla A."/>
            <person name="Civetta A."/>
            <person name="Clifton S.W."/>
            <person name="Comeron J.M."/>
            <person name="Costello J.C."/>
            <person name="Coyne J.A."/>
            <person name="Daub J."/>
            <person name="David R.G."/>
            <person name="Delcher A.L."/>
            <person name="Delehaunty K."/>
            <person name="Do C.B."/>
            <person name="Ebling H."/>
            <person name="Edwards K."/>
            <person name="Eickbush T."/>
            <person name="Evans J.D."/>
            <person name="Filipski A."/>
            <person name="Findeiss S."/>
            <person name="Freyhult E."/>
            <person name="Fulton L."/>
            <person name="Fulton R."/>
            <person name="Garcia A.C."/>
            <person name="Gardiner A."/>
            <person name="Garfield D.A."/>
            <person name="Garvin B.E."/>
            <person name="Gibson G."/>
            <person name="Gilbert D."/>
            <person name="Gnerre S."/>
            <person name="Godfrey J."/>
            <person name="Good R."/>
            <person name="Gotea V."/>
            <person name="Gravely B."/>
            <person name="Greenberg A.J."/>
            <person name="Griffiths-Jones S."/>
            <person name="Gross S."/>
            <person name="Guigo R."/>
            <person name="Gustafson E.A."/>
            <person name="Haerty W."/>
            <person name="Hahn M.W."/>
            <person name="Halligan D.L."/>
            <person name="Halpern A.L."/>
            <person name="Halter G.M."/>
            <person name="Han M.V."/>
            <person name="Heger A."/>
            <person name="Hillier L."/>
            <person name="Hinrichs A.S."/>
            <person name="Holmes I."/>
            <person name="Hoskins R.A."/>
            <person name="Hubisz M.J."/>
            <person name="Hultmark D."/>
            <person name="Huntley M.A."/>
            <person name="Jaffe D.B."/>
            <person name="Jagadeeshan S."/>
            <person name="Jeck W.R."/>
            <person name="Johnson J."/>
            <person name="Jones C.D."/>
            <person name="Jordan W.C."/>
            <person name="Karpen G.H."/>
            <person name="Kataoka E."/>
            <person name="Keightley P.D."/>
            <person name="Kheradpour P."/>
            <person name="Kirkness E.F."/>
            <person name="Koerich L.B."/>
            <person name="Kristiansen K."/>
            <person name="Kudrna D."/>
            <person name="Kulathinal R.J."/>
            <person name="Kumar S."/>
            <person name="Kwok R."/>
            <person name="Lander E."/>
            <person name="Langley C.H."/>
            <person name="Lapoint R."/>
            <person name="Lazzaro B.P."/>
            <person name="Lee S.J."/>
            <person name="Levesque L."/>
            <person name="Li R."/>
            <person name="Lin C.F."/>
            <person name="Lin M.F."/>
            <person name="Lindblad-Toh K."/>
            <person name="Llopart A."/>
            <person name="Long M."/>
            <person name="Low L."/>
            <person name="Lozovsky E."/>
            <person name="Lu J."/>
            <person name="Luo M."/>
            <person name="Machado C.A."/>
            <person name="Makalowski W."/>
            <person name="Marzo M."/>
            <person name="Matsuda M."/>
            <person name="Matzkin L."/>
            <person name="McAllister B."/>
            <person name="McBride C.S."/>
            <person name="McKernan B."/>
            <person name="McKernan K."/>
            <person name="Mendez-Lago M."/>
            <person name="Minx P."/>
            <person name="Mollenhauer M.U."/>
            <person name="Montooth K."/>
            <person name="Mount S.M."/>
            <person name="Mu X."/>
            <person name="Myers E."/>
            <person name="Negre B."/>
            <person name="Newfeld S."/>
            <person name="Nielsen R."/>
            <person name="Noor M.A."/>
            <person name="O'Grady P."/>
            <person name="Pachter L."/>
            <person name="Papaceit M."/>
            <person name="Parisi M.J."/>
            <person name="Parisi M."/>
            <person name="Parts L."/>
            <person name="Pedersen J.S."/>
            <person name="Pesole G."/>
            <person name="Phillippy A.M."/>
            <person name="Ponting C.P."/>
            <person name="Pop M."/>
            <person name="Porcelli D."/>
            <person name="Powell J.R."/>
            <person name="Prohaska S."/>
            <person name="Pruitt K."/>
            <person name="Puig M."/>
            <person name="Quesneville H."/>
            <person name="Ram K.R."/>
            <person name="Rand D."/>
            <person name="Rasmussen M.D."/>
            <person name="Reed L.K."/>
            <person name="Reenan R."/>
            <person name="Reily A."/>
            <person name="Remington K.A."/>
            <person name="Rieger T.T."/>
            <person name="Ritchie M.G."/>
            <person name="Robin C."/>
            <person name="Rogers Y.H."/>
            <person name="Rohde C."/>
            <person name="Rozas J."/>
            <person name="Rubenfield M.J."/>
            <person name="Ruiz A."/>
            <person name="Russo S."/>
            <person name="Salzberg S.L."/>
            <person name="Sanchez-Gracia A."/>
            <person name="Saranga D.J."/>
            <person name="Sato H."/>
            <person name="Schaeffer S.W."/>
            <person name="Schatz M.C."/>
            <person name="Schlenke T."/>
            <person name="Schwartz R."/>
            <person name="Segarra C."/>
            <person name="Singh R.S."/>
            <person name="Sirot L."/>
            <person name="Sirota M."/>
            <person name="Sisneros N.B."/>
            <person name="Smith C.D."/>
            <person name="Smith T.F."/>
            <person name="Spieth J."/>
            <person name="Stage D.E."/>
            <person name="Stark A."/>
            <person name="Stephan W."/>
            <person name="Strausberg R.L."/>
            <person name="Strempel S."/>
            <person name="Sturgill D."/>
            <person name="Sutton G."/>
            <person name="Sutton G.G."/>
            <person name="Tao W."/>
            <person name="Teichmann S."/>
            <person name="Tobari Y.N."/>
            <person name="Tomimura Y."/>
            <person name="Tsolas J.M."/>
            <person name="Valente V.L."/>
            <person name="Venter E."/>
            <person name="Venter J.C."/>
            <person name="Vicario S."/>
            <person name="Vieira F.G."/>
            <person name="Vilella A.J."/>
            <person name="Villasante A."/>
            <person name="Walenz B."/>
            <person name="Wang J."/>
            <person name="Wasserman M."/>
            <person name="Watts T."/>
            <person name="Wilson D."/>
            <person name="Wilson R.K."/>
            <person name="Wing R.A."/>
            <person name="Wolfner M.F."/>
            <person name="Wong A."/>
            <person name="Wong G.K."/>
            <person name="Wu C.I."/>
            <person name="Wu G."/>
            <person name="Yamamoto D."/>
            <person name="Yang H.P."/>
            <person name="Yang S.P."/>
            <person name="Yorke J.A."/>
            <person name="Yoshida K."/>
            <person name="Zdobnov E."/>
            <person name="Zhang P."/>
            <person name="Zhang Y."/>
            <person name="Zimin A.V."/>
            <person name="Baldwin J."/>
            <person name="Abdouelleil A."/>
            <person name="Abdulkadir J."/>
            <person name="Abebe A."/>
            <person name="Abera B."/>
            <person name="Abreu J."/>
            <person name="Acer S.C."/>
            <person name="Aftuck L."/>
            <person name="Alexander A."/>
            <person name="An P."/>
            <person name="Anderson E."/>
            <person name="Anderson S."/>
            <person name="Arachi H."/>
            <person name="Azer M."/>
            <person name="Bachantsang P."/>
            <person name="Barry A."/>
            <person name="Bayul T."/>
            <person name="Berlin A."/>
            <person name="Bessette D."/>
            <person name="Bloom T."/>
            <person name="Blye J."/>
            <person name="Boguslavskiy L."/>
            <person name="Bonnet C."/>
            <person name="Boukhgalter B."/>
            <person name="Bourzgui I."/>
            <person name="Brown A."/>
            <person name="Cahill P."/>
            <person name="Channer S."/>
            <person name="Cheshatsang Y."/>
            <person name="Chuda L."/>
            <person name="Citroen M."/>
            <person name="Collymore A."/>
            <person name="Cooke P."/>
            <person name="Costello M."/>
            <person name="D'Aco K."/>
            <person name="Daza R."/>
            <person name="De Haan G."/>
            <person name="DeGray S."/>
            <person name="DeMaso C."/>
            <person name="Dhargay N."/>
            <person name="Dooley K."/>
            <person name="Dooley E."/>
            <person name="Doricent M."/>
            <person name="Dorje P."/>
            <person name="Dorjee K."/>
            <person name="Dupes A."/>
            <person name="Elong R."/>
            <person name="Falk J."/>
            <person name="Farina A."/>
            <person name="Faro S."/>
            <person name="Ferguson D."/>
            <person name="Fisher S."/>
            <person name="Foley C.D."/>
            <person name="Franke A."/>
            <person name="Friedrich D."/>
            <person name="Gadbois L."/>
            <person name="Gearin G."/>
            <person name="Gearin C.R."/>
            <person name="Giannoukos G."/>
            <person name="Goode T."/>
            <person name="Graham J."/>
            <person name="Grandbois E."/>
            <person name="Grewal S."/>
            <person name="Gyaltsen K."/>
            <person name="Hafez N."/>
            <person name="Hagos B."/>
            <person name="Hall J."/>
            <person name="Henson C."/>
            <person name="Hollinger A."/>
            <person name="Honan T."/>
            <person name="Huard M.D."/>
            <person name="Hughes L."/>
            <person name="Hurhula B."/>
            <person name="Husby M.E."/>
            <person name="Kamat A."/>
            <person name="Kanga B."/>
            <person name="Kashin S."/>
            <person name="Khazanovich D."/>
            <person name="Kisner P."/>
            <person name="Lance K."/>
            <person name="Lara M."/>
            <person name="Lee W."/>
            <person name="Lennon N."/>
            <person name="Letendre F."/>
            <person name="LeVine R."/>
            <person name="Lipovsky A."/>
            <person name="Liu X."/>
            <person name="Liu J."/>
            <person name="Liu S."/>
            <person name="Lokyitsang T."/>
            <person name="Lokyitsang Y."/>
            <person name="Lubonja R."/>
            <person name="Lui A."/>
            <person name="MacDonald P."/>
            <person name="Magnisalis V."/>
            <person name="Maru K."/>
            <person name="Matthews C."/>
            <person name="McCusker W."/>
            <person name="McDonough S."/>
            <person name="Mehta T."/>
            <person name="Meldrim J."/>
            <person name="Meneus L."/>
            <person name="Mihai O."/>
            <person name="Mihalev A."/>
            <person name="Mihova T."/>
            <person name="Mittelman R."/>
            <person name="Mlenga V."/>
            <person name="Montmayeur A."/>
            <person name="Mulrain L."/>
            <person name="Navidi A."/>
            <person name="Naylor J."/>
            <person name="Negash T."/>
            <person name="Nguyen T."/>
            <person name="Nguyen N."/>
            <person name="Nicol R."/>
            <person name="Norbu C."/>
            <person name="Norbu N."/>
            <person name="Novod N."/>
            <person name="O'Neill B."/>
            <person name="Osman S."/>
            <person name="Markiewicz E."/>
            <person name="Oyono O.L."/>
            <person name="Patti C."/>
            <person name="Phunkhang P."/>
            <person name="Pierre F."/>
            <person name="Priest M."/>
            <person name="Raghuraman S."/>
            <person name="Rege F."/>
            <person name="Reyes R."/>
            <person name="Rise C."/>
            <person name="Rogov P."/>
            <person name="Ross K."/>
            <person name="Ryan E."/>
            <person name="Settipalli S."/>
            <person name="Shea T."/>
            <person name="Sherpa N."/>
            <person name="Shi L."/>
            <person name="Shih D."/>
            <person name="Sparrow T."/>
            <person name="Spaulding J."/>
            <person name="Stalker J."/>
            <person name="Stange-Thomann N."/>
            <person name="Stavropoulos S."/>
            <person name="Stone C."/>
            <person name="Strader C."/>
            <person name="Tesfaye S."/>
            <person name="Thomson T."/>
            <person name="Thoulutsang Y."/>
            <person name="Thoulutsang D."/>
            <person name="Topham K."/>
            <person name="Topping I."/>
            <person name="Tsamla T."/>
            <person name="Vassiliev H."/>
            <person name="Vo A."/>
            <person name="Wangchuk T."/>
            <person name="Wangdi T."/>
            <person name="Weiand M."/>
            <person name="Wilkinson J."/>
            <person name="Wilson A."/>
            <person name="Yadav S."/>
            <person name="Young G."/>
            <person name="Yu Q."/>
            <person name="Zembek L."/>
            <person name="Zhong D."/>
            <person name="Zimmer A."/>
            <person name="Zwirko Z."/>
            <person name="Jaffe D.B."/>
            <person name="Alvarez P."/>
            <person name="Brockman W."/>
            <person name="Butler J."/>
            <person name="Chin C."/>
            <person name="Gnerre S."/>
            <person name="Grabherr M."/>
            <person name="Kleber M."/>
            <person name="Mauceli E."/>
            <person name="MacCallum I."/>
        </authorList>
    </citation>
    <scope>NUCLEOTIDE SEQUENCE [LARGE SCALE GENOMIC DNA]</scope>
    <source>
        <strain evidence="2">Tai18E2 / Tucson 14021-0261.01</strain>
    </source>
</reference>
<dbReference type="Proteomes" id="UP000002282">
    <property type="component" value="Chromosome 2R"/>
</dbReference>
<keyword evidence="2" id="KW-1185">Reference proteome</keyword>
<dbReference type="AlphaFoldDB" id="A0A0R1DX40"/>
<dbReference type="EMBL" id="CM000158">
    <property type="protein sequence ID" value="KRJ99824.1"/>
    <property type="molecule type" value="Genomic_DNA"/>
</dbReference>
<sequence>MPQINSRSMRARNKWVEPLEELLFLFSCSPVRASTLAASSKAHNFRFPALGSLLSLTSTHLSGHLKAGILKLITRTHKDDG</sequence>
<name>A0A0R1DX40_DROYA</name>
<evidence type="ECO:0000313" key="1">
    <source>
        <dbReference type="EMBL" id="KRJ99824.1"/>
    </source>
</evidence>